<dbReference type="InterPro" id="IPR006311">
    <property type="entry name" value="TAT_signal"/>
</dbReference>
<sequence>MSTTTAPTIDRSRALRRALVALAVLLLSAVVVFGPARAAHATAPVNLNGAYVVDQSSVLSTSDKAKIQASLDKLTKDTGINLFVVFVPTFTSPSDRVEWGAAAAQLNNLGTNDILLSVATQSRLYDVSKATASKLTTSQLSSIETNDLVPQLRSSSWAAAAVAMADGIDRAQGPADLSWIPVVIGIVVVVAIIVILLVVIVRRRRRKATDAADQATQTDLDRRAGSLLVGMDDQITQASQEVGFASAQFGEAAAAPFAEAVESAKARVRQAFELRQKLDDEIPDTRQQKRDWTQQIIDLCEAAHADIEAQSDAYDKLRASEATVVDDTAALRKDVAALQSRAAQADTTLAGLRSTYSDRAVSSIAQNPDQADQRLQFAGQAADEAEKQIAAGNTGEAVGSASQGRQALVQVEQLLGAVDKASETLRTAQGTIDAAVADLQNDLRSADQVRQGSVPQAADLPGAVAAVQAAVAFAGATRDDPISVLDRLTEANTRIDTALAAVRDAEVSRQRAQQALDQSLLTARSQIRAARDFIETRRGAISAGPRTRLSEAERHLSTAVSLATSDPQQALGESQQAGALASAAINDANAEVGSYQQQGMFGQGGGLGGGLGGALGGRGGGSGLGGVLAGVVIGGLLNGGGRGFGGGGGGFGGFGGGFGDGGGFGGDGGGFGGGGDGGGRDVSGGRF</sequence>
<proteinExistence type="predicted"/>
<gene>
    <name evidence="3" type="ORF">GCM10025780_03950</name>
</gene>
<keyword evidence="1" id="KW-0472">Membrane</keyword>
<reference evidence="4" key="1">
    <citation type="journal article" date="2019" name="Int. J. Syst. Evol. Microbiol.">
        <title>The Global Catalogue of Microorganisms (GCM) 10K type strain sequencing project: providing services to taxonomists for standard genome sequencing and annotation.</title>
        <authorList>
            <consortium name="The Broad Institute Genomics Platform"/>
            <consortium name="The Broad Institute Genome Sequencing Center for Infectious Disease"/>
            <person name="Wu L."/>
            <person name="Ma J."/>
        </authorList>
    </citation>
    <scope>NUCLEOTIDE SEQUENCE [LARGE SCALE GENOMIC DNA]</scope>
    <source>
        <strain evidence="4">JCM 18956</strain>
    </source>
</reference>
<dbReference type="PROSITE" id="PS51318">
    <property type="entry name" value="TAT"/>
    <property type="match status" value="1"/>
</dbReference>
<organism evidence="3 4">
    <name type="scientific">Frondihabitans cladoniiphilus</name>
    <dbReference type="NCBI Taxonomy" id="715785"/>
    <lineage>
        <taxon>Bacteria</taxon>
        <taxon>Bacillati</taxon>
        <taxon>Actinomycetota</taxon>
        <taxon>Actinomycetes</taxon>
        <taxon>Micrococcales</taxon>
        <taxon>Microbacteriaceae</taxon>
        <taxon>Frondihabitans</taxon>
    </lineage>
</organism>
<protein>
    <submittedName>
        <fullName evidence="3">TPM domain-containing protein</fullName>
    </submittedName>
</protein>
<dbReference type="EMBL" id="BAABLM010000001">
    <property type="protein sequence ID" value="GAA4665707.1"/>
    <property type="molecule type" value="Genomic_DNA"/>
</dbReference>
<keyword evidence="1" id="KW-0812">Transmembrane</keyword>
<dbReference type="Gene3D" id="3.10.310.50">
    <property type="match status" value="1"/>
</dbReference>
<dbReference type="Proteomes" id="UP001501295">
    <property type="component" value="Unassembled WGS sequence"/>
</dbReference>
<feature type="domain" description="TPM" evidence="2">
    <location>
        <begin position="52"/>
        <end position="170"/>
    </location>
</feature>
<evidence type="ECO:0000313" key="4">
    <source>
        <dbReference type="Proteomes" id="UP001501295"/>
    </source>
</evidence>
<dbReference type="InterPro" id="IPR007621">
    <property type="entry name" value="TPM_dom"/>
</dbReference>
<dbReference type="RefSeq" id="WP_345372613.1">
    <property type="nucleotide sequence ID" value="NZ_BAABLM010000001.1"/>
</dbReference>
<feature type="transmembrane region" description="Helical" evidence="1">
    <location>
        <begin position="179"/>
        <end position="201"/>
    </location>
</feature>
<comment type="caution">
    <text evidence="3">The sequence shown here is derived from an EMBL/GenBank/DDBJ whole genome shotgun (WGS) entry which is preliminary data.</text>
</comment>
<evidence type="ECO:0000259" key="2">
    <source>
        <dbReference type="Pfam" id="PF04536"/>
    </source>
</evidence>
<keyword evidence="1" id="KW-1133">Transmembrane helix</keyword>
<evidence type="ECO:0000313" key="3">
    <source>
        <dbReference type="EMBL" id="GAA4665707.1"/>
    </source>
</evidence>
<name>A0ABP8VJP6_9MICO</name>
<keyword evidence="4" id="KW-1185">Reference proteome</keyword>
<accession>A0ABP8VJP6</accession>
<evidence type="ECO:0000256" key="1">
    <source>
        <dbReference type="SAM" id="Phobius"/>
    </source>
</evidence>
<dbReference type="Pfam" id="PF04536">
    <property type="entry name" value="TPM_phosphatase"/>
    <property type="match status" value="1"/>
</dbReference>